<organism evidence="1">
    <name type="scientific">marine sediment metagenome</name>
    <dbReference type="NCBI Taxonomy" id="412755"/>
    <lineage>
        <taxon>unclassified sequences</taxon>
        <taxon>metagenomes</taxon>
        <taxon>ecological metagenomes</taxon>
    </lineage>
</organism>
<protein>
    <submittedName>
        <fullName evidence="1">Uncharacterized protein</fullName>
    </submittedName>
</protein>
<proteinExistence type="predicted"/>
<reference evidence="1" key="1">
    <citation type="journal article" date="2015" name="Nature">
        <title>Complex archaea that bridge the gap between prokaryotes and eukaryotes.</title>
        <authorList>
            <person name="Spang A."/>
            <person name="Saw J.H."/>
            <person name="Jorgensen S.L."/>
            <person name="Zaremba-Niedzwiedzka K."/>
            <person name="Martijn J."/>
            <person name="Lind A.E."/>
            <person name="van Eijk R."/>
            <person name="Schleper C."/>
            <person name="Guy L."/>
            <person name="Ettema T.J."/>
        </authorList>
    </citation>
    <scope>NUCLEOTIDE SEQUENCE</scope>
</reference>
<name>A0A0F9JM80_9ZZZZ</name>
<dbReference type="AlphaFoldDB" id="A0A0F9JM80"/>
<sequence>MMGFRAKTKKAARELIGTNVEHLFQDTSLFGLEYKPTGKFTVCISLDCTRIRNVFGTLTVEDNILVNVK</sequence>
<accession>A0A0F9JM80</accession>
<comment type="caution">
    <text evidence="1">The sequence shown here is derived from an EMBL/GenBank/DDBJ whole genome shotgun (WGS) entry which is preliminary data.</text>
</comment>
<evidence type="ECO:0000313" key="1">
    <source>
        <dbReference type="EMBL" id="KKM06826.1"/>
    </source>
</evidence>
<gene>
    <name evidence="1" type="ORF">LCGC14_1740110</name>
</gene>
<dbReference type="EMBL" id="LAZR01015908">
    <property type="protein sequence ID" value="KKM06826.1"/>
    <property type="molecule type" value="Genomic_DNA"/>
</dbReference>